<feature type="transmembrane region" description="Helical" evidence="6">
    <location>
        <begin position="205"/>
        <end position="229"/>
    </location>
</feature>
<keyword evidence="8" id="KW-1185">Reference proteome</keyword>
<comment type="similarity">
    <text evidence="2">Belongs to the autoinducer-2 exporter (AI-2E) (TC 2.A.86) family.</text>
</comment>
<feature type="transmembrane region" description="Helical" evidence="6">
    <location>
        <begin position="140"/>
        <end position="163"/>
    </location>
</feature>
<feature type="transmembrane region" description="Helical" evidence="6">
    <location>
        <begin position="7"/>
        <end position="27"/>
    </location>
</feature>
<dbReference type="InterPro" id="IPR002549">
    <property type="entry name" value="AI-2E-like"/>
</dbReference>
<comment type="caution">
    <text evidence="7">The sequence shown here is derived from an EMBL/GenBank/DDBJ whole genome shotgun (WGS) entry which is preliminary data.</text>
</comment>
<feature type="transmembrane region" description="Helical" evidence="6">
    <location>
        <begin position="261"/>
        <end position="279"/>
    </location>
</feature>
<accession>A0A6P1DUT4</accession>
<evidence type="ECO:0000256" key="3">
    <source>
        <dbReference type="ARBA" id="ARBA00022692"/>
    </source>
</evidence>
<dbReference type="GO" id="GO:0016020">
    <property type="term" value="C:membrane"/>
    <property type="evidence" value="ECO:0007669"/>
    <property type="project" value="UniProtKB-SubCell"/>
</dbReference>
<dbReference type="EMBL" id="JAAIJR010000016">
    <property type="protein sequence ID" value="NEX19802.1"/>
    <property type="molecule type" value="Genomic_DNA"/>
</dbReference>
<feature type="transmembrane region" description="Helical" evidence="6">
    <location>
        <begin position="235"/>
        <end position="254"/>
    </location>
</feature>
<proteinExistence type="inferred from homology"/>
<evidence type="ECO:0000256" key="5">
    <source>
        <dbReference type="ARBA" id="ARBA00023136"/>
    </source>
</evidence>
<reference evidence="7 8" key="2">
    <citation type="submission" date="2020-02" db="EMBL/GenBank/DDBJ databases">
        <title>Genome sequences of Thiorhodococcus mannitoliphagus and Thiorhodococcus minor, purple sulfur photosynthetic bacteria in the gammaproteobacterial family, Chromatiaceae.</title>
        <authorList>
            <person name="Aviles F.A."/>
            <person name="Meyer T.E."/>
            <person name="Kyndt J.A."/>
        </authorList>
    </citation>
    <scope>NUCLEOTIDE SEQUENCE [LARGE SCALE GENOMIC DNA]</scope>
    <source>
        <strain evidence="7 8">DSM 18266</strain>
    </source>
</reference>
<dbReference type="GO" id="GO:0055085">
    <property type="term" value="P:transmembrane transport"/>
    <property type="evidence" value="ECO:0007669"/>
    <property type="project" value="TreeGrafter"/>
</dbReference>
<comment type="subcellular location">
    <subcellularLocation>
        <location evidence="1">Membrane</location>
        <topology evidence="1">Multi-pass membrane protein</topology>
    </subcellularLocation>
</comment>
<dbReference type="PANTHER" id="PTHR21716">
    <property type="entry name" value="TRANSMEMBRANE PROTEIN"/>
    <property type="match status" value="1"/>
</dbReference>
<evidence type="ECO:0000256" key="4">
    <source>
        <dbReference type="ARBA" id="ARBA00022989"/>
    </source>
</evidence>
<keyword evidence="5 6" id="KW-0472">Membrane</keyword>
<evidence type="ECO:0000256" key="2">
    <source>
        <dbReference type="ARBA" id="ARBA00009773"/>
    </source>
</evidence>
<dbReference type="AlphaFoldDB" id="A0A6P1DUT4"/>
<gene>
    <name evidence="7" type="ORF">G3480_05655</name>
</gene>
<evidence type="ECO:0000256" key="6">
    <source>
        <dbReference type="SAM" id="Phobius"/>
    </source>
</evidence>
<keyword evidence="4 6" id="KW-1133">Transmembrane helix</keyword>
<keyword evidence="3 6" id="KW-0812">Transmembrane</keyword>
<organism evidence="7 8">
    <name type="scientific">Thiorhodococcus mannitoliphagus</name>
    <dbReference type="NCBI Taxonomy" id="329406"/>
    <lineage>
        <taxon>Bacteria</taxon>
        <taxon>Pseudomonadati</taxon>
        <taxon>Pseudomonadota</taxon>
        <taxon>Gammaproteobacteria</taxon>
        <taxon>Chromatiales</taxon>
        <taxon>Chromatiaceae</taxon>
        <taxon>Thiorhodococcus</taxon>
    </lineage>
</organism>
<name>A0A6P1DUT4_9GAMM</name>
<sequence>MDQQLGFTPAARFLLVAGAFVVVVAGLKAATNLVTPFLLAIFIAVLVEPPLQYLRHRGLPGWAAMLVVVALLVGVGGAIIGLFTGALNGFNASLPEYQQRLNVMSGELVARLDEVGLHVSRSVLNSFIDPSGVLGFASDLIKGLSGVLANAFLILLTVIFILLEAHSLPSKLRVALRAPQATLVHLHEVVKTINRYMFIKANTSLATGVLVWVWLTFLGVDFAAMWAMLAFLLNFVPTIGSIIAAIPAVLLALVQLGLESALLATLGYLVVNILIGNVIEPRVMGRGLGLSTLVVFISLIFWGYVLGSVGMFLSVPLTMALKIALSTSPQTQPLAIMLGPEIEAKEVVAFAPQDPTGDRQHAPHKAVANE</sequence>
<protein>
    <submittedName>
        <fullName evidence="7">AI-2E family transporter</fullName>
    </submittedName>
</protein>
<evidence type="ECO:0000313" key="7">
    <source>
        <dbReference type="EMBL" id="NEX19802.1"/>
    </source>
</evidence>
<dbReference type="PANTHER" id="PTHR21716:SF64">
    <property type="entry name" value="AI-2 TRANSPORT PROTEIN TQSA"/>
    <property type="match status" value="1"/>
</dbReference>
<reference evidence="8" key="1">
    <citation type="journal article" date="2020" name="Microbiol. Resour. Announc.">
        <title>Draft Genome Sequences of Thiorhodococcus mannitoliphagus and Thiorhodococcus minor, Purple Sulfur Photosynthetic Bacteria in the Gammaproteobacterial Family Chromatiaceae.</title>
        <authorList>
            <person name="Aviles F.A."/>
            <person name="Meyer T.E."/>
            <person name="Kyndt J.A."/>
        </authorList>
    </citation>
    <scope>NUCLEOTIDE SEQUENCE [LARGE SCALE GENOMIC DNA]</scope>
    <source>
        <strain evidence="8">DSM 18266</strain>
    </source>
</reference>
<feature type="transmembrane region" description="Helical" evidence="6">
    <location>
        <begin position="63"/>
        <end position="87"/>
    </location>
</feature>
<feature type="transmembrane region" description="Helical" evidence="6">
    <location>
        <begin position="291"/>
        <end position="313"/>
    </location>
</feature>
<dbReference type="Proteomes" id="UP000471640">
    <property type="component" value="Unassembled WGS sequence"/>
</dbReference>
<evidence type="ECO:0000313" key="8">
    <source>
        <dbReference type="Proteomes" id="UP000471640"/>
    </source>
</evidence>
<dbReference type="Pfam" id="PF01594">
    <property type="entry name" value="AI-2E_transport"/>
    <property type="match status" value="1"/>
</dbReference>
<evidence type="ECO:0000256" key="1">
    <source>
        <dbReference type="ARBA" id="ARBA00004141"/>
    </source>
</evidence>